<proteinExistence type="inferred from homology"/>
<dbReference type="GO" id="GO:0015031">
    <property type="term" value="P:protein transport"/>
    <property type="evidence" value="ECO:0007669"/>
    <property type="project" value="UniProtKB-KW"/>
</dbReference>
<feature type="compositionally biased region" description="Basic and acidic residues" evidence="6">
    <location>
        <begin position="36"/>
        <end position="62"/>
    </location>
</feature>
<comment type="similarity">
    <text evidence="2">Belongs to the adaptor complexes small subunit family.</text>
</comment>
<keyword evidence="9" id="KW-1185">Reference proteome</keyword>
<dbReference type="InterPro" id="IPR016635">
    <property type="entry name" value="AP_complex_ssu"/>
</dbReference>
<evidence type="ECO:0000256" key="2">
    <source>
        <dbReference type="ARBA" id="ARBA00006972"/>
    </source>
</evidence>
<evidence type="ECO:0000313" key="8">
    <source>
        <dbReference type="EMBL" id="OAE28354.1"/>
    </source>
</evidence>
<accession>A0A176W5P7</accession>
<evidence type="ECO:0000256" key="5">
    <source>
        <dbReference type="ARBA" id="ARBA00023136"/>
    </source>
</evidence>
<dbReference type="InterPro" id="IPR022775">
    <property type="entry name" value="AP_mu_sigma_su"/>
</dbReference>
<dbReference type="InterPro" id="IPR011012">
    <property type="entry name" value="Longin-like_dom_sf"/>
</dbReference>
<dbReference type="Pfam" id="PF01217">
    <property type="entry name" value="Clat_adaptor_s"/>
    <property type="match status" value="1"/>
</dbReference>
<feature type="region of interest" description="Disordered" evidence="6">
    <location>
        <begin position="36"/>
        <end position="74"/>
    </location>
</feature>
<comment type="caution">
    <text evidence="8">The sequence shown here is derived from an EMBL/GenBank/DDBJ whole genome shotgun (WGS) entry which is preliminary data.</text>
</comment>
<evidence type="ECO:0000256" key="6">
    <source>
        <dbReference type="SAM" id="MobiDB-lite"/>
    </source>
</evidence>
<dbReference type="Proteomes" id="UP000077202">
    <property type="component" value="Unassembled WGS sequence"/>
</dbReference>
<comment type="subcellular location">
    <subcellularLocation>
        <location evidence="1">Endomembrane system</location>
    </subcellularLocation>
</comment>
<gene>
    <name evidence="8" type="ORF">AXG93_2490s1450</name>
</gene>
<keyword evidence="4" id="KW-0653">Protein transport</keyword>
<evidence type="ECO:0000313" key="9">
    <source>
        <dbReference type="Proteomes" id="UP000077202"/>
    </source>
</evidence>
<evidence type="ECO:0000256" key="1">
    <source>
        <dbReference type="ARBA" id="ARBA00004308"/>
    </source>
</evidence>
<dbReference type="AlphaFoldDB" id="A0A176W5P7"/>
<keyword evidence="5" id="KW-0472">Membrane</keyword>
<dbReference type="SUPFAM" id="SSF64356">
    <property type="entry name" value="SNARE-like"/>
    <property type="match status" value="1"/>
</dbReference>
<name>A0A176W5P7_MARPO</name>
<dbReference type="EMBL" id="LVLJ01001741">
    <property type="protein sequence ID" value="OAE28354.1"/>
    <property type="molecule type" value="Genomic_DNA"/>
</dbReference>
<keyword evidence="3" id="KW-0813">Transport</keyword>
<reference evidence="8" key="1">
    <citation type="submission" date="2016-03" db="EMBL/GenBank/DDBJ databases">
        <title>Mechanisms controlling the formation of the plant cell surface in tip-growing cells are functionally conserved among land plants.</title>
        <authorList>
            <person name="Honkanen S."/>
            <person name="Jones V.A."/>
            <person name="Morieri G."/>
            <person name="Champion C."/>
            <person name="Hetherington A.J."/>
            <person name="Kelly S."/>
            <person name="Saint-Marcoux D."/>
            <person name="Proust H."/>
            <person name="Prescott H."/>
            <person name="Dolan L."/>
        </authorList>
    </citation>
    <scope>NUCLEOTIDE SEQUENCE [LARGE SCALE GENOMIC DNA]</scope>
    <source>
        <tissue evidence="8">Whole gametophyte</tissue>
    </source>
</reference>
<protein>
    <recommendedName>
        <fullName evidence="7">AP complex mu/sigma subunit domain-containing protein</fullName>
    </recommendedName>
</protein>
<organism evidence="8 9">
    <name type="scientific">Marchantia polymorpha subsp. ruderalis</name>
    <dbReference type="NCBI Taxonomy" id="1480154"/>
    <lineage>
        <taxon>Eukaryota</taxon>
        <taxon>Viridiplantae</taxon>
        <taxon>Streptophyta</taxon>
        <taxon>Embryophyta</taxon>
        <taxon>Marchantiophyta</taxon>
        <taxon>Marchantiopsida</taxon>
        <taxon>Marchantiidae</taxon>
        <taxon>Marchantiales</taxon>
        <taxon>Marchantiaceae</taxon>
        <taxon>Marchantia</taxon>
    </lineage>
</organism>
<dbReference type="Gene3D" id="3.30.450.60">
    <property type="match status" value="1"/>
</dbReference>
<dbReference type="GO" id="GO:0012505">
    <property type="term" value="C:endomembrane system"/>
    <property type="evidence" value="ECO:0007669"/>
    <property type="project" value="UniProtKB-SubCell"/>
</dbReference>
<evidence type="ECO:0000259" key="7">
    <source>
        <dbReference type="Pfam" id="PF01217"/>
    </source>
</evidence>
<sequence length="136" mass="15154">MCVVLVVVAAEDDAQEVGSKNSSAGRCIVGLVEGREEGTVRTEKAGQEERGGRDRSDSEAPRCSHGSPISGQQRPKVYKLRGEILDHFFSNVCELDLVFNFHKVYLILDEFILAGELQETSKKAIIERMSELERQE</sequence>
<feature type="domain" description="AP complex mu/sigma subunit" evidence="7">
    <location>
        <begin position="83"/>
        <end position="135"/>
    </location>
</feature>
<evidence type="ECO:0000256" key="3">
    <source>
        <dbReference type="ARBA" id="ARBA00022448"/>
    </source>
</evidence>
<dbReference type="PANTHER" id="PTHR11753">
    <property type="entry name" value="ADAPTOR COMPLEXES SMALL SUBUNIT FAMILY"/>
    <property type="match status" value="1"/>
</dbReference>
<evidence type="ECO:0000256" key="4">
    <source>
        <dbReference type="ARBA" id="ARBA00022927"/>
    </source>
</evidence>